<keyword evidence="18" id="KW-0472">Membrane</keyword>
<dbReference type="InterPro" id="IPR050482">
    <property type="entry name" value="Sensor_HK_TwoCompSys"/>
</dbReference>
<dbReference type="Gene3D" id="3.30.565.10">
    <property type="entry name" value="Histidine kinase-like ATPase, C-terminal domain"/>
    <property type="match status" value="1"/>
</dbReference>
<evidence type="ECO:0000256" key="16">
    <source>
        <dbReference type="ARBA" id="ARBA00024827"/>
    </source>
</evidence>
<evidence type="ECO:0000256" key="18">
    <source>
        <dbReference type="SAM" id="Phobius"/>
    </source>
</evidence>
<feature type="transmembrane region" description="Helical" evidence="18">
    <location>
        <begin position="148"/>
        <end position="168"/>
    </location>
</feature>
<comment type="caution">
    <text evidence="20">The sequence shown here is derived from an EMBL/GenBank/DDBJ whole genome shotgun (WGS) entry which is preliminary data.</text>
</comment>
<organism evidence="20 21">
    <name type="scientific">Aquipuribacter nitratireducens</name>
    <dbReference type="NCBI Taxonomy" id="650104"/>
    <lineage>
        <taxon>Bacteria</taxon>
        <taxon>Bacillati</taxon>
        <taxon>Actinomycetota</taxon>
        <taxon>Actinomycetes</taxon>
        <taxon>Micrococcales</taxon>
        <taxon>Intrasporangiaceae</taxon>
        <taxon>Aquipuribacter</taxon>
    </lineage>
</organism>
<comment type="catalytic activity">
    <reaction evidence="1">
        <text>ATP + protein L-histidine = ADP + protein N-phospho-L-histidine.</text>
        <dbReference type="EC" id="2.7.13.3"/>
    </reaction>
</comment>
<keyword evidence="18" id="KW-0812">Transmembrane</keyword>
<dbReference type="Pfam" id="PF02518">
    <property type="entry name" value="HATPase_c"/>
    <property type="match status" value="1"/>
</dbReference>
<evidence type="ECO:0000259" key="19">
    <source>
        <dbReference type="SMART" id="SM00387"/>
    </source>
</evidence>
<dbReference type="InterPro" id="IPR004358">
    <property type="entry name" value="Sig_transdc_His_kin-like_C"/>
</dbReference>
<evidence type="ECO:0000256" key="12">
    <source>
        <dbReference type="ARBA" id="ARBA00022840"/>
    </source>
</evidence>
<comment type="subcellular location">
    <subcellularLocation>
        <location evidence="3">Cytoplasm</location>
    </subcellularLocation>
</comment>
<dbReference type="RefSeq" id="WP_340270704.1">
    <property type="nucleotide sequence ID" value="NZ_JBBEOG010000007.1"/>
</dbReference>
<feature type="transmembrane region" description="Helical" evidence="18">
    <location>
        <begin position="23"/>
        <end position="43"/>
    </location>
</feature>
<evidence type="ECO:0000256" key="8">
    <source>
        <dbReference type="ARBA" id="ARBA00022553"/>
    </source>
</evidence>
<dbReference type="InterPro" id="IPR036890">
    <property type="entry name" value="HATPase_C_sf"/>
</dbReference>
<keyword evidence="8" id="KW-0597">Phosphoprotein</keyword>
<dbReference type="PANTHER" id="PTHR24421:SF10">
    <property type="entry name" value="NITRATE_NITRITE SENSOR PROTEIN NARQ"/>
    <property type="match status" value="1"/>
</dbReference>
<evidence type="ECO:0000256" key="9">
    <source>
        <dbReference type="ARBA" id="ARBA00022679"/>
    </source>
</evidence>
<keyword evidence="15" id="KW-0479">Metal-binding</keyword>
<feature type="transmembrane region" description="Helical" evidence="18">
    <location>
        <begin position="118"/>
        <end position="136"/>
    </location>
</feature>
<dbReference type="EMBL" id="JBHSLD010000009">
    <property type="protein sequence ID" value="MFC5381248.1"/>
    <property type="molecule type" value="Genomic_DNA"/>
</dbReference>
<dbReference type="CDD" id="cd16917">
    <property type="entry name" value="HATPase_UhpB-NarQ-NarX-like"/>
    <property type="match status" value="1"/>
</dbReference>
<dbReference type="InterPro" id="IPR003594">
    <property type="entry name" value="HATPase_dom"/>
</dbReference>
<sequence>MLGRLLRSLWREPRVPPPARDGWWRVDVAVVAVLTATAVVEVLARDDVPWPLFTLVMTLVCVVSVLWRTRFPLGMVLLSYGAQTVTGLAPALAGLPYGVPNTTAVVLLLAYSLGRWASGRHVLAGVAFLMVAHFGREPVYGSSTQDNLIGAGFLLLPVVLGVAVRLAVADRRRAQEQVRDRERERLARDLHDTVAHHVSGIVIQAQAGRTVAAADPGRAVEVLRVIEEAATRSLVEMRSLVGVLRQGDTDGRAPVKGVADLVDLDRPGAPGSPAVHVTVSGDVTDLPGTVDGAVYRVVQESVTNARWHARGATRVDVSVRATVDAVVVAVRDDGVGRTSARGAGSGLGIAGMRERVELLGGRLEAGLGPAGGWAVHATVPTGGRR</sequence>
<name>A0ABW0GMS0_9MICO</name>
<dbReference type="EC" id="2.7.13.3" evidence="4"/>
<evidence type="ECO:0000256" key="3">
    <source>
        <dbReference type="ARBA" id="ARBA00004496"/>
    </source>
</evidence>
<protein>
    <recommendedName>
        <fullName evidence="5">Oxygen sensor histidine kinase NreB</fullName>
        <ecNumber evidence="4">2.7.13.3</ecNumber>
    </recommendedName>
    <alternativeName>
        <fullName evidence="17">Nitrogen regulation protein B</fullName>
    </alternativeName>
</protein>
<dbReference type="PANTHER" id="PTHR24421">
    <property type="entry name" value="NITRATE/NITRITE SENSOR PROTEIN NARX-RELATED"/>
    <property type="match status" value="1"/>
</dbReference>
<evidence type="ECO:0000256" key="7">
    <source>
        <dbReference type="ARBA" id="ARBA00022490"/>
    </source>
</evidence>
<comment type="function">
    <text evidence="16">Member of the two-component regulatory system NreB/NreC involved in the control of dissimilatory nitrate/nitrite reduction in response to oxygen. NreB functions as a direct oxygen sensor histidine kinase which is autophosphorylated, in the absence of oxygen, probably at the conserved histidine residue, and transfers its phosphate group probably to a conserved aspartate residue of NreC. NreB/NreC activates the expression of the nitrate (narGHJI) and nitrite (nir) reductase operons, as well as the putative nitrate transporter gene narT.</text>
</comment>
<keyword evidence="15" id="KW-0411">Iron-sulfur</keyword>
<comment type="cofactor">
    <cofactor evidence="2">
        <name>[4Fe-4S] cluster</name>
        <dbReference type="ChEBI" id="CHEBI:49883"/>
    </cofactor>
</comment>
<keyword evidence="12" id="KW-0067">ATP-binding</keyword>
<dbReference type="Gene3D" id="1.20.5.1930">
    <property type="match status" value="1"/>
</dbReference>
<evidence type="ECO:0000256" key="2">
    <source>
        <dbReference type="ARBA" id="ARBA00001966"/>
    </source>
</evidence>
<keyword evidence="11 20" id="KW-0418">Kinase</keyword>
<evidence type="ECO:0000256" key="4">
    <source>
        <dbReference type="ARBA" id="ARBA00012438"/>
    </source>
</evidence>
<evidence type="ECO:0000256" key="13">
    <source>
        <dbReference type="ARBA" id="ARBA00023004"/>
    </source>
</evidence>
<dbReference type="SMART" id="SM00387">
    <property type="entry name" value="HATPase_c"/>
    <property type="match status" value="1"/>
</dbReference>
<evidence type="ECO:0000256" key="17">
    <source>
        <dbReference type="ARBA" id="ARBA00030800"/>
    </source>
</evidence>
<feature type="transmembrane region" description="Helical" evidence="18">
    <location>
        <begin position="50"/>
        <end position="67"/>
    </location>
</feature>
<evidence type="ECO:0000313" key="20">
    <source>
        <dbReference type="EMBL" id="MFC5381248.1"/>
    </source>
</evidence>
<evidence type="ECO:0000256" key="1">
    <source>
        <dbReference type="ARBA" id="ARBA00000085"/>
    </source>
</evidence>
<dbReference type="PRINTS" id="PR00344">
    <property type="entry name" value="BCTRLSENSOR"/>
</dbReference>
<dbReference type="InterPro" id="IPR011712">
    <property type="entry name" value="Sig_transdc_His_kin_sub3_dim/P"/>
</dbReference>
<evidence type="ECO:0000256" key="10">
    <source>
        <dbReference type="ARBA" id="ARBA00022741"/>
    </source>
</evidence>
<keyword evidence="18" id="KW-1133">Transmembrane helix</keyword>
<evidence type="ECO:0000256" key="6">
    <source>
        <dbReference type="ARBA" id="ARBA00022485"/>
    </source>
</evidence>
<dbReference type="Pfam" id="PF07730">
    <property type="entry name" value="HisKA_3"/>
    <property type="match status" value="1"/>
</dbReference>
<evidence type="ECO:0000256" key="5">
    <source>
        <dbReference type="ARBA" id="ARBA00017322"/>
    </source>
</evidence>
<keyword evidence="9" id="KW-0808">Transferase</keyword>
<evidence type="ECO:0000256" key="14">
    <source>
        <dbReference type="ARBA" id="ARBA00023012"/>
    </source>
</evidence>
<keyword evidence="7" id="KW-0963">Cytoplasm</keyword>
<accession>A0ABW0GMS0</accession>
<dbReference type="SUPFAM" id="SSF55874">
    <property type="entry name" value="ATPase domain of HSP90 chaperone/DNA topoisomerase II/histidine kinase"/>
    <property type="match status" value="1"/>
</dbReference>
<dbReference type="GO" id="GO:0016301">
    <property type="term" value="F:kinase activity"/>
    <property type="evidence" value="ECO:0007669"/>
    <property type="project" value="UniProtKB-KW"/>
</dbReference>
<keyword evidence="14" id="KW-0902">Two-component regulatory system</keyword>
<evidence type="ECO:0000256" key="15">
    <source>
        <dbReference type="ARBA" id="ARBA00023014"/>
    </source>
</evidence>
<reference evidence="21" key="1">
    <citation type="journal article" date="2019" name="Int. J. Syst. Evol. Microbiol.">
        <title>The Global Catalogue of Microorganisms (GCM) 10K type strain sequencing project: providing services to taxonomists for standard genome sequencing and annotation.</title>
        <authorList>
            <consortium name="The Broad Institute Genomics Platform"/>
            <consortium name="The Broad Institute Genome Sequencing Center for Infectious Disease"/>
            <person name="Wu L."/>
            <person name="Ma J."/>
        </authorList>
    </citation>
    <scope>NUCLEOTIDE SEQUENCE [LARGE SCALE GENOMIC DNA]</scope>
    <source>
        <strain evidence="21">CCUG 43114</strain>
    </source>
</reference>
<dbReference type="Proteomes" id="UP001596122">
    <property type="component" value="Unassembled WGS sequence"/>
</dbReference>
<evidence type="ECO:0000313" key="21">
    <source>
        <dbReference type="Proteomes" id="UP001596122"/>
    </source>
</evidence>
<keyword evidence="21" id="KW-1185">Reference proteome</keyword>
<keyword evidence="6" id="KW-0004">4Fe-4S</keyword>
<keyword evidence="10" id="KW-0547">Nucleotide-binding</keyword>
<feature type="domain" description="Histidine kinase/HSP90-like ATPase" evidence="19">
    <location>
        <begin position="289"/>
        <end position="383"/>
    </location>
</feature>
<proteinExistence type="predicted"/>
<evidence type="ECO:0000256" key="11">
    <source>
        <dbReference type="ARBA" id="ARBA00022777"/>
    </source>
</evidence>
<feature type="transmembrane region" description="Helical" evidence="18">
    <location>
        <begin position="87"/>
        <end position="111"/>
    </location>
</feature>
<keyword evidence="13" id="KW-0408">Iron</keyword>
<gene>
    <name evidence="20" type="ORF">ACFPJ6_10635</name>
</gene>